<keyword evidence="3" id="KW-1185">Reference proteome</keyword>
<dbReference type="Gene3D" id="3.30.2090.10">
    <property type="entry name" value="Multidrug efflux transporter AcrB TolC docking domain, DN and DC subdomains"/>
    <property type="match status" value="2"/>
</dbReference>
<protein>
    <submittedName>
        <fullName evidence="2">Efflux RND transporter permease subunit</fullName>
    </submittedName>
</protein>
<keyword evidence="1" id="KW-1133">Transmembrane helix</keyword>
<feature type="transmembrane region" description="Helical" evidence="1">
    <location>
        <begin position="461"/>
        <end position="487"/>
    </location>
</feature>
<dbReference type="GO" id="GO:0005886">
    <property type="term" value="C:plasma membrane"/>
    <property type="evidence" value="ECO:0007669"/>
    <property type="project" value="TreeGrafter"/>
</dbReference>
<accession>A0A5Q0BIM1</accession>
<dbReference type="InParanoid" id="A0A5Q0BIM1"/>
<feature type="transmembrane region" description="Helical" evidence="1">
    <location>
        <begin position="885"/>
        <end position="918"/>
    </location>
</feature>
<gene>
    <name evidence="2" type="ORF">F6R98_02745</name>
</gene>
<dbReference type="SUPFAM" id="SSF82693">
    <property type="entry name" value="Multidrug efflux transporter AcrB pore domain, PN1, PN2, PC1 and PC2 subdomains"/>
    <property type="match status" value="3"/>
</dbReference>
<feature type="transmembrane region" description="Helical" evidence="1">
    <location>
        <begin position="527"/>
        <end position="546"/>
    </location>
</feature>
<evidence type="ECO:0000313" key="3">
    <source>
        <dbReference type="Proteomes" id="UP000325755"/>
    </source>
</evidence>
<organism evidence="2 3">
    <name type="scientific">Candidatus Methylospira mobilis</name>
    <dbReference type="NCBI Taxonomy" id="1808979"/>
    <lineage>
        <taxon>Bacteria</taxon>
        <taxon>Pseudomonadati</taxon>
        <taxon>Pseudomonadota</taxon>
        <taxon>Gammaproteobacteria</taxon>
        <taxon>Methylococcales</taxon>
        <taxon>Methylococcaceae</taxon>
        <taxon>Candidatus Methylospira</taxon>
    </lineage>
</organism>
<dbReference type="Gene3D" id="3.30.70.1440">
    <property type="entry name" value="Multidrug efflux transporter AcrB pore domain"/>
    <property type="match status" value="1"/>
</dbReference>
<dbReference type="InterPro" id="IPR027463">
    <property type="entry name" value="AcrB_DN_DC_subdom"/>
</dbReference>
<feature type="transmembrane region" description="Helical" evidence="1">
    <location>
        <begin position="337"/>
        <end position="356"/>
    </location>
</feature>
<feature type="transmembrane region" description="Helical" evidence="1">
    <location>
        <begin position="428"/>
        <end position="449"/>
    </location>
</feature>
<dbReference type="InterPro" id="IPR001036">
    <property type="entry name" value="Acrflvin-R"/>
</dbReference>
<sequence>MKGLNLSEWALHHQSLVGYLMIVLTLAGAMAYVTLGRAEDPDFTIKTMVVTATWPGATALEMEQQVTDRLEKKLQETPWLDFIQSYSKPGKSVLFVNLKDYAPPRDVPDVWYQVRKKMHDIRGTLPEGVDELEFNDEFGDTYGTIYAFTAEGFSHAELKDVVDDVRQELLRIPDVSKVDLMGVQQEKIFIEISRRKLANMGIDPSIIFNTLQQQNAMISSGSIETQSDRIYARVSSDFHSEEQLARISIQANGRTSRLTDIAHIYRDYADPPTPRFRYMGQNAIGLAVSMRKGGDILTLGKALTAEVGRLGAHLPLGIDIHQVSDQPRVVQHSVGEFMKSLTEALVIVLGVSFLALGVRTGLVVALCIPIVLAITFLCMKILGIDLQRISLGALIIALGLLVDDAIISVEMMVVKMEQGWDRFRAATFAYTSTAFPMLTGTLVTAAAFMPVGFARSAAGEYCFSIFAVVGIALLVSWGVAVVFTPWIGFHILPDMHKAGEHAVDVYQRGIYPRFRRLLTFCMLRRRWVIAITVAAFILSLWLFSFVEQQFFPYSNRPEILVDLSLPEGASIRATEAEVKKVEALLANDPDIVNQVSYVGSGSARFYLPLDVRLENNNFAQLVILTRDLEARERVFSRLYPILERELTGLRPRLTRLENGPPVGFPVQFRVTGRDLAQTRQIAENVAEVMRQNPHVHDVHLDWGEPSKMVRADVDQDKARILGVSTQDISGLLSNVLKGYPITWYRENDKLIEVLERAPLDERDNPAALGEVPVPTRSGKTVPLSHLARLNYGFEYGVIWRRDRYPTFTVRSDIRDNAQAPDVTAQIEPLLEPIRARLPDGYRIELGGAVESSQKAQASINAVMPVMLLAVVTLLMLQLQNIQRTIIVVLTAPLGLIGVTAFLLILHVPFGFVATLGVIALSGMIMRNSVILVDQIEHDIADGHHPWDAVIESTIRRLRPILLTAAAAILAMIPLTESVFWGPMAVAIMGGLTVATVLTLLFLPALYAAWFRIEPKESVK</sequence>
<dbReference type="AlphaFoldDB" id="A0A5Q0BIM1"/>
<dbReference type="Proteomes" id="UP000325755">
    <property type="component" value="Chromosome"/>
</dbReference>
<evidence type="ECO:0000256" key="1">
    <source>
        <dbReference type="SAM" id="Phobius"/>
    </source>
</evidence>
<dbReference type="Gene3D" id="1.20.1640.10">
    <property type="entry name" value="Multidrug efflux transporter AcrB transmembrane domain"/>
    <property type="match status" value="2"/>
</dbReference>
<feature type="transmembrane region" description="Helical" evidence="1">
    <location>
        <begin position="960"/>
        <end position="980"/>
    </location>
</feature>
<name>A0A5Q0BIM1_9GAMM</name>
<dbReference type="KEGG" id="mmob:F6R98_02745"/>
<feature type="transmembrane region" description="Helical" evidence="1">
    <location>
        <begin position="362"/>
        <end position="382"/>
    </location>
</feature>
<dbReference type="RefSeq" id="WP_153247660.1">
    <property type="nucleotide sequence ID" value="NZ_CP044205.1"/>
</dbReference>
<feature type="transmembrane region" description="Helical" evidence="1">
    <location>
        <begin position="986"/>
        <end position="1009"/>
    </location>
</feature>
<dbReference type="SUPFAM" id="SSF82714">
    <property type="entry name" value="Multidrug efflux transporter AcrB TolC docking domain, DN and DC subdomains"/>
    <property type="match status" value="2"/>
</dbReference>
<dbReference type="Gene3D" id="3.30.70.1320">
    <property type="entry name" value="Multidrug efflux transporter AcrB pore domain like"/>
    <property type="match status" value="1"/>
</dbReference>
<proteinExistence type="predicted"/>
<dbReference type="Pfam" id="PF00873">
    <property type="entry name" value="ACR_tran"/>
    <property type="match status" value="1"/>
</dbReference>
<evidence type="ECO:0000313" key="2">
    <source>
        <dbReference type="EMBL" id="QFY41676.1"/>
    </source>
</evidence>
<dbReference type="EMBL" id="CP044205">
    <property type="protein sequence ID" value="QFY41676.1"/>
    <property type="molecule type" value="Genomic_DNA"/>
</dbReference>
<keyword evidence="1" id="KW-0472">Membrane</keyword>
<dbReference type="PANTHER" id="PTHR32063:SF64">
    <property type="entry name" value="ACRB_ACRD_ACRF FAMILY PROTEIN"/>
    <property type="match status" value="1"/>
</dbReference>
<dbReference type="SUPFAM" id="SSF82866">
    <property type="entry name" value="Multidrug efflux transporter AcrB transmembrane domain"/>
    <property type="match status" value="2"/>
</dbReference>
<feature type="transmembrane region" description="Helical" evidence="1">
    <location>
        <begin position="861"/>
        <end position="879"/>
    </location>
</feature>
<dbReference type="OrthoDB" id="9757940at2"/>
<dbReference type="GO" id="GO:0042910">
    <property type="term" value="F:xenobiotic transmembrane transporter activity"/>
    <property type="evidence" value="ECO:0007669"/>
    <property type="project" value="TreeGrafter"/>
</dbReference>
<dbReference type="PRINTS" id="PR00702">
    <property type="entry name" value="ACRIFLAVINRP"/>
</dbReference>
<reference evidence="2 3" key="1">
    <citation type="submission" date="2019-09" db="EMBL/GenBank/DDBJ databases">
        <title>Ecophysiology of the spiral-shaped methanotroph Methylospira mobilis as revealed by the complete genome sequence.</title>
        <authorList>
            <person name="Oshkin I.Y."/>
            <person name="Dedysh S.N."/>
            <person name="Miroshnikov K."/>
            <person name="Danilova O.V."/>
            <person name="Hakobyan A."/>
            <person name="Liesack W."/>
        </authorList>
    </citation>
    <scope>NUCLEOTIDE SEQUENCE [LARGE SCALE GENOMIC DNA]</scope>
    <source>
        <strain evidence="2 3">Shm1</strain>
    </source>
</reference>
<dbReference type="PANTHER" id="PTHR32063">
    <property type="match status" value="1"/>
</dbReference>
<feature type="transmembrane region" description="Helical" evidence="1">
    <location>
        <begin position="16"/>
        <end position="35"/>
    </location>
</feature>
<keyword evidence="1" id="KW-0812">Transmembrane</keyword>
<dbReference type="Gene3D" id="3.30.70.1430">
    <property type="entry name" value="Multidrug efflux transporter AcrB pore domain"/>
    <property type="match status" value="2"/>
</dbReference>
<feature type="transmembrane region" description="Helical" evidence="1">
    <location>
        <begin position="389"/>
        <end position="408"/>
    </location>
</feature>